<organism evidence="4 5">
    <name type="scientific">Teichococcus oryzae</name>
    <dbReference type="NCBI Taxonomy" id="1608942"/>
    <lineage>
        <taxon>Bacteria</taxon>
        <taxon>Pseudomonadati</taxon>
        <taxon>Pseudomonadota</taxon>
        <taxon>Alphaproteobacteria</taxon>
        <taxon>Acetobacterales</taxon>
        <taxon>Roseomonadaceae</taxon>
        <taxon>Roseomonas</taxon>
    </lineage>
</organism>
<dbReference type="Pfam" id="PF17408">
    <property type="entry name" value="MCD_N"/>
    <property type="match status" value="1"/>
</dbReference>
<evidence type="ECO:0000256" key="1">
    <source>
        <dbReference type="SAM" id="MobiDB-lite"/>
    </source>
</evidence>
<dbReference type="InterPro" id="IPR038351">
    <property type="entry name" value="MCD_N_sf"/>
</dbReference>
<dbReference type="GO" id="GO:0006633">
    <property type="term" value="P:fatty acid biosynthetic process"/>
    <property type="evidence" value="ECO:0007669"/>
    <property type="project" value="InterPro"/>
</dbReference>
<protein>
    <submittedName>
        <fullName evidence="4">Malonyl-CoA decarboxylase</fullName>
    </submittedName>
</protein>
<evidence type="ECO:0000259" key="2">
    <source>
        <dbReference type="Pfam" id="PF05292"/>
    </source>
</evidence>
<evidence type="ECO:0000313" key="5">
    <source>
        <dbReference type="Proteomes" id="UP000322110"/>
    </source>
</evidence>
<dbReference type="RefSeq" id="WP_149812717.1">
    <property type="nucleotide sequence ID" value="NZ_VUKA01000006.1"/>
</dbReference>
<dbReference type="Gene3D" id="1.20.140.90">
    <property type="entry name" value="Malonyl-CoA decarboxylase, oligemerization domain"/>
    <property type="match status" value="1"/>
</dbReference>
<keyword evidence="5" id="KW-1185">Reference proteome</keyword>
<name>A0A5B2TEU5_9PROT</name>
<proteinExistence type="predicted"/>
<dbReference type="Proteomes" id="UP000322110">
    <property type="component" value="Unassembled WGS sequence"/>
</dbReference>
<dbReference type="InterPro" id="IPR038917">
    <property type="entry name" value="Malonyl_CoA_deC"/>
</dbReference>
<dbReference type="Pfam" id="PF05292">
    <property type="entry name" value="MCD"/>
    <property type="match status" value="1"/>
</dbReference>
<evidence type="ECO:0000259" key="3">
    <source>
        <dbReference type="Pfam" id="PF17408"/>
    </source>
</evidence>
<gene>
    <name evidence="4" type="ORF">F0Q34_13310</name>
</gene>
<dbReference type="InterPro" id="IPR035372">
    <property type="entry name" value="MCD_N"/>
</dbReference>
<dbReference type="PANTHER" id="PTHR28641">
    <property type="match status" value="1"/>
</dbReference>
<feature type="domain" description="Malonyl-CoA decarboxylase C-terminal" evidence="2">
    <location>
        <begin position="173"/>
        <end position="454"/>
    </location>
</feature>
<feature type="domain" description="Malonyl-CoA decarboxylase N-terminal" evidence="3">
    <location>
        <begin position="87"/>
        <end position="170"/>
    </location>
</feature>
<dbReference type="AlphaFoldDB" id="A0A5B2TEU5"/>
<sequence length="533" mass="57638">MPTSITMGARTWLERLWSGIADRGRPYADVPAIARPPLVRAELLTRSLLSERGEASGAAVARELLSVLHDLNAEDRAAFRQFLATSFLPDEAALRAAAQAYLDEPSAARAMMLFEKAEPPRQEVLRRMNMAMGGTAALVNMRRELLGELKKHPELKPLDVDLQHLFASWFNRGFLELRRIDWDTPAAILEKLIAYEAVHEIMGWDDLRRRLGPDRRCFAFFHRALPGEPLIFVEVALTQGLASAVQPLLAPQEGPAPPEFDTAIFYSISNCQEGLRGVSFGNFLIKQVVEELKAELPEIRHFSTLSPVPGFRRWLKRRLERGGDELFRAGEDAAITALATPADAPAAELPAAEAPDGGEPAEGAAPPKAAALLDKLATGEWWLDPAREAALRPPLLRLVAEYLTRPNTGMGNIDPVARFHLGNGARLERINWLGNTAPRGMAESYGVMVNYLYDPDSIEANHEAFTRSGTVARSVAVDAMLAMPALSAGKGRSGYLPRLLGGSGGGSGGGTGEGGKPAAKAPGSRTSGTKPAA</sequence>
<feature type="region of interest" description="Disordered" evidence="1">
    <location>
        <begin position="498"/>
        <end position="533"/>
    </location>
</feature>
<dbReference type="PANTHER" id="PTHR28641:SF1">
    <property type="entry name" value="MALONYL-COA DECARBOXYLASE, MITOCHONDRIAL"/>
    <property type="match status" value="1"/>
</dbReference>
<dbReference type="OrthoDB" id="5292736at2"/>
<dbReference type="GO" id="GO:0050080">
    <property type="term" value="F:malonyl-CoA decarboxylase activity"/>
    <property type="evidence" value="ECO:0007669"/>
    <property type="project" value="InterPro"/>
</dbReference>
<feature type="compositionally biased region" description="Low complexity" evidence="1">
    <location>
        <begin position="516"/>
        <end position="525"/>
    </location>
</feature>
<dbReference type="InterPro" id="IPR007956">
    <property type="entry name" value="Malonyl_CoA_deC_C"/>
</dbReference>
<dbReference type="EMBL" id="VUKA01000006">
    <property type="protein sequence ID" value="KAA2212689.1"/>
    <property type="molecule type" value="Genomic_DNA"/>
</dbReference>
<evidence type="ECO:0000313" key="4">
    <source>
        <dbReference type="EMBL" id="KAA2212689.1"/>
    </source>
</evidence>
<dbReference type="InterPro" id="IPR042303">
    <property type="entry name" value="Malonyl_CoA_deC_C_sf"/>
</dbReference>
<feature type="compositionally biased region" description="Gly residues" evidence="1">
    <location>
        <begin position="501"/>
        <end position="515"/>
    </location>
</feature>
<comment type="caution">
    <text evidence="4">The sequence shown here is derived from an EMBL/GenBank/DDBJ whole genome shotgun (WGS) entry which is preliminary data.</text>
</comment>
<reference evidence="4 5" key="1">
    <citation type="journal article" date="2015" name="Int. J. Syst. Evol. Microbiol.">
        <title>Roseomonas oryzae sp. nov., isolated from paddy rhizosphere soil.</title>
        <authorList>
            <person name="Ramaprasad E.V."/>
            <person name="Sasikala Ch."/>
            <person name="Ramana Ch.V."/>
        </authorList>
    </citation>
    <scope>NUCLEOTIDE SEQUENCE [LARGE SCALE GENOMIC DNA]</scope>
    <source>
        <strain evidence="4 5">KCTC 42542</strain>
    </source>
</reference>
<accession>A0A5B2TEU5</accession>
<dbReference type="Gene3D" id="3.40.630.150">
    <property type="entry name" value="Malonyl-CoA decarboxylase, catalytic domain"/>
    <property type="match status" value="1"/>
</dbReference>